<dbReference type="PROSITE" id="PS51736">
    <property type="entry name" value="RECOMBINASES_3"/>
    <property type="match status" value="1"/>
</dbReference>
<accession>A0A239B6D3</accession>
<evidence type="ECO:0000256" key="2">
    <source>
        <dbReference type="ARBA" id="ARBA00023125"/>
    </source>
</evidence>
<name>A0A239B6D3_9BACT</name>
<evidence type="ECO:0000256" key="1">
    <source>
        <dbReference type="ARBA" id="ARBA00022908"/>
    </source>
</evidence>
<dbReference type="AlphaFoldDB" id="A0A239B6D3"/>
<proteinExistence type="predicted"/>
<evidence type="ECO:0000256" key="3">
    <source>
        <dbReference type="ARBA" id="ARBA00023172"/>
    </source>
</evidence>
<dbReference type="InterPro" id="IPR006118">
    <property type="entry name" value="Recombinase_CS"/>
</dbReference>
<dbReference type="PANTHER" id="PTHR30461">
    <property type="entry name" value="DNA-INVERTASE FROM LAMBDOID PROPHAGE"/>
    <property type="match status" value="1"/>
</dbReference>
<organism evidence="7 8">
    <name type="scientific">Humidesulfovibrio mexicanus</name>
    <dbReference type="NCBI Taxonomy" id="147047"/>
    <lineage>
        <taxon>Bacteria</taxon>
        <taxon>Pseudomonadati</taxon>
        <taxon>Thermodesulfobacteriota</taxon>
        <taxon>Desulfovibrionia</taxon>
        <taxon>Desulfovibrionales</taxon>
        <taxon>Desulfovibrionaceae</taxon>
        <taxon>Humidesulfovibrio</taxon>
    </lineage>
</organism>
<keyword evidence="3" id="KW-0233">DNA recombination</keyword>
<dbReference type="SMART" id="SM00857">
    <property type="entry name" value="Resolvase"/>
    <property type="match status" value="1"/>
</dbReference>
<dbReference type="EMBL" id="FZOC01000004">
    <property type="protein sequence ID" value="SNS03386.1"/>
    <property type="molecule type" value="Genomic_DNA"/>
</dbReference>
<feature type="active site" description="O-(5'-phospho-DNA)-serine intermediate" evidence="4 5">
    <location>
        <position position="11"/>
    </location>
</feature>
<feature type="domain" description="Resolvase/invertase-type recombinase catalytic" evidence="6">
    <location>
        <begin position="3"/>
        <end position="146"/>
    </location>
</feature>
<keyword evidence="8" id="KW-1185">Reference proteome</keyword>
<dbReference type="Proteomes" id="UP000198324">
    <property type="component" value="Unassembled WGS sequence"/>
</dbReference>
<dbReference type="GO" id="GO:0003677">
    <property type="term" value="F:DNA binding"/>
    <property type="evidence" value="ECO:0007669"/>
    <property type="project" value="UniProtKB-KW"/>
</dbReference>
<sequence>MCKVYAYLRVSTDRQDLENQRMEITAYAARQDLVVDQWLEVEISSRKDISQRRIVELLDRLKRGDVLVVSEVSRLARSMREVHNIMGDLAAKKVEVHIIKQNVVARGEGDMTTDILINAFAMAAQMERTLISQRTKNGLARVKAQGKKLGNPNLERINAARQEKADQGVERLRATLAAFKGQGMTQRRMVEELNGLGIRTAQGCAWSLCGVQRALKRLGL</sequence>
<dbReference type="Gene3D" id="3.40.50.1390">
    <property type="entry name" value="Resolvase, N-terminal catalytic domain"/>
    <property type="match status" value="1"/>
</dbReference>
<dbReference type="SUPFAM" id="SSF53041">
    <property type="entry name" value="Resolvase-like"/>
    <property type="match status" value="1"/>
</dbReference>
<dbReference type="CDD" id="cd03768">
    <property type="entry name" value="SR_ResInv"/>
    <property type="match status" value="1"/>
</dbReference>
<dbReference type="OrthoDB" id="9797501at2"/>
<protein>
    <submittedName>
        <fullName evidence="7">Site-specific DNA recombinase</fullName>
    </submittedName>
</protein>
<dbReference type="RefSeq" id="WP_089274650.1">
    <property type="nucleotide sequence ID" value="NZ_FZOC01000004.1"/>
</dbReference>
<evidence type="ECO:0000256" key="4">
    <source>
        <dbReference type="PIRSR" id="PIRSR606118-50"/>
    </source>
</evidence>
<keyword evidence="2" id="KW-0238">DNA-binding</keyword>
<evidence type="ECO:0000313" key="8">
    <source>
        <dbReference type="Proteomes" id="UP000198324"/>
    </source>
</evidence>
<dbReference type="GO" id="GO:0015074">
    <property type="term" value="P:DNA integration"/>
    <property type="evidence" value="ECO:0007669"/>
    <property type="project" value="UniProtKB-KW"/>
</dbReference>
<evidence type="ECO:0000313" key="7">
    <source>
        <dbReference type="EMBL" id="SNS03386.1"/>
    </source>
</evidence>
<dbReference type="InterPro" id="IPR036162">
    <property type="entry name" value="Resolvase-like_N_sf"/>
</dbReference>
<evidence type="ECO:0000259" key="6">
    <source>
        <dbReference type="PROSITE" id="PS51736"/>
    </source>
</evidence>
<keyword evidence="1" id="KW-0229">DNA integration</keyword>
<dbReference type="InterPro" id="IPR050639">
    <property type="entry name" value="SSR_resolvase"/>
</dbReference>
<dbReference type="InterPro" id="IPR006119">
    <property type="entry name" value="Resolv_N"/>
</dbReference>
<gene>
    <name evidence="7" type="ORF">SAMN04488503_2463</name>
</gene>
<evidence type="ECO:0000256" key="5">
    <source>
        <dbReference type="PROSITE-ProRule" id="PRU10137"/>
    </source>
</evidence>
<dbReference type="Pfam" id="PF00239">
    <property type="entry name" value="Resolvase"/>
    <property type="match status" value="1"/>
</dbReference>
<dbReference type="PROSITE" id="PS00397">
    <property type="entry name" value="RECOMBINASES_1"/>
    <property type="match status" value="1"/>
</dbReference>
<dbReference type="PANTHER" id="PTHR30461:SF19">
    <property type="entry name" value="SITE-SPECIFIC RECOMBINASE RESOLVASE FAMILY"/>
    <property type="match status" value="1"/>
</dbReference>
<dbReference type="GO" id="GO:0000150">
    <property type="term" value="F:DNA strand exchange activity"/>
    <property type="evidence" value="ECO:0007669"/>
    <property type="project" value="InterPro"/>
</dbReference>
<reference evidence="7 8" key="1">
    <citation type="submission" date="2017-06" db="EMBL/GenBank/DDBJ databases">
        <authorList>
            <person name="Kim H.J."/>
            <person name="Triplett B.A."/>
        </authorList>
    </citation>
    <scope>NUCLEOTIDE SEQUENCE [LARGE SCALE GENOMIC DNA]</scope>
    <source>
        <strain evidence="7 8">DSM 13116</strain>
    </source>
</reference>